<accession>A0AAD9PEQ3</accession>
<keyword evidence="2" id="KW-1185">Reference proteome</keyword>
<dbReference type="InterPro" id="IPR029069">
    <property type="entry name" value="HotDog_dom_sf"/>
</dbReference>
<gene>
    <name evidence="1" type="ORF">NP493_12g07057</name>
</gene>
<sequence length="269" mass="30508">MHGTLEKGGLFAHVSLPSFLQADDIATAGHLNLWRLHGVLTKSKIIVCYVPCDPTGGTFLDYDKMMAGRFSFMASVKTRLYKDYYRIRDIPTTPSLRVTHNLSYVGNSSLSTTLTLNCSDSGKVFANSTYQAVVIDAATRLPAPLPDWWKKKFEWAIIGNKPLFIERIVSRAGSFTYDAKIPWTDLDLFKHINYTAYIRYCYDCAFDAIVNGAYPTFKDRNRLNRVSGIDMSFSRECFPNDILNIATWEDPNDPSTLRFDMTVRGQDAF</sequence>
<evidence type="ECO:0000313" key="1">
    <source>
        <dbReference type="EMBL" id="KAK2193486.1"/>
    </source>
</evidence>
<dbReference type="Gene3D" id="3.10.129.10">
    <property type="entry name" value="Hotdog Thioesterase"/>
    <property type="match status" value="1"/>
</dbReference>
<comment type="caution">
    <text evidence="1">The sequence shown here is derived from an EMBL/GenBank/DDBJ whole genome shotgun (WGS) entry which is preliminary data.</text>
</comment>
<evidence type="ECO:0008006" key="3">
    <source>
        <dbReference type="Google" id="ProtNLM"/>
    </source>
</evidence>
<name>A0AAD9PEQ3_RIDPI</name>
<dbReference type="AlphaFoldDB" id="A0AAD9PEQ3"/>
<reference evidence="1" key="1">
    <citation type="journal article" date="2023" name="Mol. Biol. Evol.">
        <title>Third-Generation Sequencing Reveals the Adaptive Role of the Epigenome in Three Deep-Sea Polychaetes.</title>
        <authorList>
            <person name="Perez M."/>
            <person name="Aroh O."/>
            <person name="Sun Y."/>
            <person name="Lan Y."/>
            <person name="Juniper S.K."/>
            <person name="Young C.R."/>
            <person name="Angers B."/>
            <person name="Qian P.Y."/>
        </authorList>
    </citation>
    <scope>NUCLEOTIDE SEQUENCE</scope>
    <source>
        <strain evidence="1">R07B-5</strain>
    </source>
</reference>
<organism evidence="1 2">
    <name type="scientific">Ridgeia piscesae</name>
    <name type="common">Tubeworm</name>
    <dbReference type="NCBI Taxonomy" id="27915"/>
    <lineage>
        <taxon>Eukaryota</taxon>
        <taxon>Metazoa</taxon>
        <taxon>Spiralia</taxon>
        <taxon>Lophotrochozoa</taxon>
        <taxon>Annelida</taxon>
        <taxon>Polychaeta</taxon>
        <taxon>Sedentaria</taxon>
        <taxon>Canalipalpata</taxon>
        <taxon>Sabellida</taxon>
        <taxon>Siboglinidae</taxon>
        <taxon>Ridgeia</taxon>
    </lineage>
</organism>
<evidence type="ECO:0000313" key="2">
    <source>
        <dbReference type="Proteomes" id="UP001209878"/>
    </source>
</evidence>
<dbReference type="SUPFAM" id="SSF54637">
    <property type="entry name" value="Thioesterase/thiol ester dehydrase-isomerase"/>
    <property type="match status" value="2"/>
</dbReference>
<dbReference type="PANTHER" id="PTHR34487:SF1">
    <property type="entry name" value="ACYL-ACP THIOESTERASE"/>
    <property type="match status" value="1"/>
</dbReference>
<proteinExistence type="predicted"/>
<dbReference type="EMBL" id="JAODUO010000012">
    <property type="protein sequence ID" value="KAK2193486.1"/>
    <property type="molecule type" value="Genomic_DNA"/>
</dbReference>
<protein>
    <recommendedName>
        <fullName evidence="3">Acyl-ACP thioesterase</fullName>
    </recommendedName>
</protein>
<dbReference type="Proteomes" id="UP001209878">
    <property type="component" value="Unassembled WGS sequence"/>
</dbReference>
<dbReference type="PANTHER" id="PTHR34487">
    <property type="entry name" value="ACYL-ACP THIOESTERASE"/>
    <property type="match status" value="1"/>
</dbReference>